<proteinExistence type="predicted"/>
<name>A0A8S5U6P4_9CAUD</name>
<reference evidence="1" key="1">
    <citation type="journal article" date="2021" name="Proc. Natl. Acad. Sci. U.S.A.">
        <title>A Catalog of Tens of Thousands of Viruses from Human Metagenomes Reveals Hidden Associations with Chronic Diseases.</title>
        <authorList>
            <person name="Tisza M.J."/>
            <person name="Buck C.B."/>
        </authorList>
    </citation>
    <scope>NUCLEOTIDE SEQUENCE</scope>
    <source>
        <strain evidence="1">Ctu061</strain>
    </source>
</reference>
<evidence type="ECO:0000313" key="1">
    <source>
        <dbReference type="EMBL" id="DAF90108.1"/>
    </source>
</evidence>
<protein>
    <submittedName>
        <fullName evidence="1">Uncharacterized protein</fullName>
    </submittedName>
</protein>
<organism evidence="1">
    <name type="scientific">Siphoviridae sp. ctu061</name>
    <dbReference type="NCBI Taxonomy" id="2825710"/>
    <lineage>
        <taxon>Viruses</taxon>
        <taxon>Duplodnaviria</taxon>
        <taxon>Heunggongvirae</taxon>
        <taxon>Uroviricota</taxon>
        <taxon>Caudoviricetes</taxon>
    </lineage>
</organism>
<accession>A0A8S5U6P4</accession>
<dbReference type="EMBL" id="BK016021">
    <property type="protein sequence ID" value="DAF90108.1"/>
    <property type="molecule type" value="Genomic_DNA"/>
</dbReference>
<sequence>MPLIIKGRATLCIQGAKSAGRNLRIRKVCEEDMDRSAGHRLVVFLRLIRSDR</sequence>